<dbReference type="GO" id="GO:0015562">
    <property type="term" value="F:efflux transmembrane transporter activity"/>
    <property type="evidence" value="ECO:0007669"/>
    <property type="project" value="InterPro"/>
</dbReference>
<name>A0A212JKK6_9BACT</name>
<dbReference type="PANTHER" id="PTHR30203:SF33">
    <property type="entry name" value="BLR4455 PROTEIN"/>
    <property type="match status" value="1"/>
</dbReference>
<protein>
    <submittedName>
        <fullName evidence="3">RND efflux system, outer membrane lipoprotein, NodT family</fullName>
    </submittedName>
</protein>
<dbReference type="InterPro" id="IPR003423">
    <property type="entry name" value="OMP_efflux"/>
</dbReference>
<dbReference type="PROSITE" id="PS51257">
    <property type="entry name" value="PROKAR_LIPOPROTEIN"/>
    <property type="match status" value="1"/>
</dbReference>
<reference evidence="3" key="1">
    <citation type="submission" date="2016-04" db="EMBL/GenBank/DDBJ databases">
        <authorList>
            <person name="Evans L.H."/>
            <person name="Alamgir A."/>
            <person name="Owens N."/>
            <person name="Weber N.D."/>
            <person name="Virtaneva K."/>
            <person name="Barbian K."/>
            <person name="Babar A."/>
            <person name="Rosenke K."/>
        </authorList>
    </citation>
    <scope>NUCLEOTIDE SEQUENCE</scope>
    <source>
        <strain evidence="3">92-2</strain>
    </source>
</reference>
<keyword evidence="2" id="KW-0472">Membrane</keyword>
<dbReference type="Pfam" id="PF02321">
    <property type="entry name" value="OEP"/>
    <property type="match status" value="2"/>
</dbReference>
<dbReference type="RefSeq" id="WP_227118950.1">
    <property type="nucleotide sequence ID" value="NZ_CAKSVL010000002.1"/>
</dbReference>
<dbReference type="InterPro" id="IPR010131">
    <property type="entry name" value="MdtP/NodT-like"/>
</dbReference>
<sequence length="513" mass="55613">MSASGKAPGIMLKTPALVLMLAMLLSACSLAPRYDRPEQEMPKQWRAVDMGSAPLHTDWWNRFNDPVLSELVEEALKNNQDLAESMAKIESAAAQVGVGTAALMPVINGTGSAAAQGASEKAANTVPFDQSKLSRSTTAYQGALSASWELDFWGKIRNQYTMLSDILMTTVIGHEALRLSVAGQTAQGYFALLAQDMQLDTARRTLKSREESFRIYTARYKQGDITELDWQRARAEVETARAQVHTSTVDVDKAEAGLAVLLGRSPRDIMDRAMKRGQGIHMLPAPPVLPAGLPSDLLERRPDVRAAEFSIMAYNANIGVARAQFFPSISLTGMLGSLSASMGNLFTGPAGTWSYGASGTVPLLDFGRNWYNLKDAEAQKKAAIAVYRKTVQTAFEDIRTALTSQREADHIVSSMQVQVESLRRAAQIAGLQYDNGYTDYLTVLDAERQLFAAELRLATALRDRLDSVVSVCMALGGGWQDPGTSPSFPVVNTEKLLQEQAGGRASAPAAKSE</sequence>
<keyword evidence="2" id="KW-0812">Transmembrane</keyword>
<dbReference type="EMBL" id="FLUP01000001">
    <property type="protein sequence ID" value="SBV99940.1"/>
    <property type="molecule type" value="Genomic_DNA"/>
</dbReference>
<keyword evidence="2" id="KW-0564">Palmitate</keyword>
<organism evidence="3">
    <name type="scientific">uncultured Desulfovibrio sp</name>
    <dbReference type="NCBI Taxonomy" id="167968"/>
    <lineage>
        <taxon>Bacteria</taxon>
        <taxon>Pseudomonadati</taxon>
        <taxon>Thermodesulfobacteriota</taxon>
        <taxon>Desulfovibrionia</taxon>
        <taxon>Desulfovibrionales</taxon>
        <taxon>Desulfovibrionaceae</taxon>
        <taxon>Desulfovibrio</taxon>
        <taxon>environmental samples</taxon>
    </lineage>
</organism>
<dbReference type="AlphaFoldDB" id="A0A212JKK6"/>
<dbReference type="Gene3D" id="1.20.1600.10">
    <property type="entry name" value="Outer membrane efflux proteins (OEP)"/>
    <property type="match status" value="1"/>
</dbReference>
<gene>
    <name evidence="3" type="ORF">KM92DES2_11291</name>
</gene>
<dbReference type="Gene3D" id="2.20.200.10">
    <property type="entry name" value="Outer membrane efflux proteins (OEP)"/>
    <property type="match status" value="1"/>
</dbReference>
<comment type="similarity">
    <text evidence="1 2">Belongs to the outer membrane factor (OMF) (TC 1.B.17) family.</text>
</comment>
<evidence type="ECO:0000256" key="1">
    <source>
        <dbReference type="ARBA" id="ARBA00007613"/>
    </source>
</evidence>
<comment type="subcellular location">
    <subcellularLocation>
        <location evidence="2">Cell membrane</location>
        <topology evidence="2">Lipid-anchor</topology>
    </subcellularLocation>
</comment>
<keyword evidence="2 3" id="KW-0449">Lipoprotein</keyword>
<dbReference type="GO" id="GO:0005886">
    <property type="term" value="C:plasma membrane"/>
    <property type="evidence" value="ECO:0007669"/>
    <property type="project" value="UniProtKB-SubCell"/>
</dbReference>
<accession>A0A212JKK6</accession>
<dbReference type="NCBIfam" id="TIGR01845">
    <property type="entry name" value="outer_NodT"/>
    <property type="match status" value="1"/>
</dbReference>
<evidence type="ECO:0000256" key="2">
    <source>
        <dbReference type="RuleBase" id="RU362097"/>
    </source>
</evidence>
<proteinExistence type="inferred from homology"/>
<dbReference type="PANTHER" id="PTHR30203">
    <property type="entry name" value="OUTER MEMBRANE CATION EFFLUX PROTEIN"/>
    <property type="match status" value="1"/>
</dbReference>
<dbReference type="SUPFAM" id="SSF56954">
    <property type="entry name" value="Outer membrane efflux proteins (OEP)"/>
    <property type="match status" value="1"/>
</dbReference>
<evidence type="ECO:0000313" key="3">
    <source>
        <dbReference type="EMBL" id="SBV99940.1"/>
    </source>
</evidence>
<keyword evidence="2" id="KW-1134">Transmembrane beta strand</keyword>